<reference evidence="1 2" key="1">
    <citation type="submission" date="2023-02" db="EMBL/GenBank/DDBJ databases">
        <title>LHISI_Scaffold_Assembly.</title>
        <authorList>
            <person name="Stuart O.P."/>
            <person name="Cleave R."/>
            <person name="Magrath M.J.L."/>
            <person name="Mikheyev A.S."/>
        </authorList>
    </citation>
    <scope>NUCLEOTIDE SEQUENCE [LARGE SCALE GENOMIC DNA]</scope>
    <source>
        <strain evidence="1">Daus_M_001</strain>
        <tissue evidence="1">Leg muscle</tissue>
    </source>
</reference>
<comment type="caution">
    <text evidence="1">The sequence shown here is derived from an EMBL/GenBank/DDBJ whole genome shotgun (WGS) entry which is preliminary data.</text>
</comment>
<organism evidence="1 2">
    <name type="scientific">Dryococelus australis</name>
    <dbReference type="NCBI Taxonomy" id="614101"/>
    <lineage>
        <taxon>Eukaryota</taxon>
        <taxon>Metazoa</taxon>
        <taxon>Ecdysozoa</taxon>
        <taxon>Arthropoda</taxon>
        <taxon>Hexapoda</taxon>
        <taxon>Insecta</taxon>
        <taxon>Pterygota</taxon>
        <taxon>Neoptera</taxon>
        <taxon>Polyneoptera</taxon>
        <taxon>Phasmatodea</taxon>
        <taxon>Verophasmatodea</taxon>
        <taxon>Anareolatae</taxon>
        <taxon>Phasmatidae</taxon>
        <taxon>Eurycanthinae</taxon>
        <taxon>Dryococelus</taxon>
    </lineage>
</organism>
<evidence type="ECO:0000313" key="1">
    <source>
        <dbReference type="EMBL" id="KAJ8871992.1"/>
    </source>
</evidence>
<keyword evidence="2" id="KW-1185">Reference proteome</keyword>
<sequence length="117" mass="13465">MVLVYGKARGNNHAERGTYQERRPTRRVPQHATLASVDRHLLERGSFTRANRQGRHLTVRTPDSRRTFYGGSGGIQRPAHVPLCTECDRVQQTAWRVLHDLQCSIYLPGMLHPRRIL</sequence>
<protein>
    <submittedName>
        <fullName evidence="1">Uncharacterized protein</fullName>
    </submittedName>
</protein>
<dbReference type="EMBL" id="JARBHB010000012">
    <property type="protein sequence ID" value="KAJ8871992.1"/>
    <property type="molecule type" value="Genomic_DNA"/>
</dbReference>
<gene>
    <name evidence="1" type="ORF">PR048_028332</name>
</gene>
<dbReference type="Proteomes" id="UP001159363">
    <property type="component" value="Chromosome 11"/>
</dbReference>
<accession>A0ABQ9GJ13</accession>
<proteinExistence type="predicted"/>
<evidence type="ECO:0000313" key="2">
    <source>
        <dbReference type="Proteomes" id="UP001159363"/>
    </source>
</evidence>
<name>A0ABQ9GJ13_9NEOP</name>